<dbReference type="GO" id="GO:0050660">
    <property type="term" value="F:flavin adenine dinucleotide binding"/>
    <property type="evidence" value="ECO:0007669"/>
    <property type="project" value="InterPro"/>
</dbReference>
<dbReference type="Proteomes" id="UP000188184">
    <property type="component" value="Chromosome"/>
</dbReference>
<dbReference type="AlphaFoldDB" id="A0A1Q2KYT0"/>
<evidence type="ECO:0000256" key="2">
    <source>
        <dbReference type="ARBA" id="ARBA00022630"/>
    </source>
</evidence>
<keyword evidence="6" id="KW-1185">Reference proteome</keyword>
<sequence length="509" mass="57282">MVRGETIMNEGVITNRANIVIIGTGFAGIAAAVRLQQQGEQDFILLERAADVGGVWRDNRYPGAACDVESHLYSFSFAPNPDWSRKFSAQSEIHAYLQECATKFGLMDRIRFKHEVQRLDWDNAAGEWTTQTNQGPFTAPVVIGAFGALSDPAIPALNGIERFEGDMFHSARWPETFDPRGKRIAIVGTGASAIQFIPELQPHAEQLFVFQRTPAWVLPKEDGPISEDERKTYHRHPVRMKTERLKLYVQREARVIAFRNPKLLKSVEKMAIRHMEESIKDPALRKKLTPDYKIGCKRILLSNNYYPALAQPNVTVDTAGIKEIKTDAVVDGTGQEFPVDAIIFGTGFQVTNLPFAHHVYGRKGHTLHEEWQGSPYAYMGTTVAGFPNLFLLQGPNTGLGHTSVILMIEAQVDHVMKVLAFKKQKQFDSIEPSVEAQDRFVRETDQSMEGTVWTTGGCRSWYLDETGRNSTLWPRTTISFRKKARDFRSADYVGTKVTEPRYTGQIAES</sequence>
<keyword evidence="3" id="KW-0274">FAD</keyword>
<evidence type="ECO:0000313" key="5">
    <source>
        <dbReference type="EMBL" id="AQQ53296.1"/>
    </source>
</evidence>
<dbReference type="InterPro" id="IPR051209">
    <property type="entry name" value="FAD-bind_Monooxygenase_sf"/>
</dbReference>
<keyword evidence="4" id="KW-0560">Oxidoreductase</keyword>
<reference evidence="5 6" key="1">
    <citation type="submission" date="2017-02" db="EMBL/GenBank/DDBJ databases">
        <title>The complete genomic sequence of a novel cold adapted crude oil-degrading bacterium Planococcus qaidamina Y42.</title>
        <authorList>
            <person name="Yang R."/>
        </authorList>
    </citation>
    <scope>NUCLEOTIDE SEQUENCE [LARGE SCALE GENOMIC DNA]</scope>
    <source>
        <strain evidence="5 6">Y42</strain>
    </source>
</reference>
<dbReference type="InterPro" id="IPR036188">
    <property type="entry name" value="FAD/NAD-bd_sf"/>
</dbReference>
<dbReference type="EMBL" id="CP019640">
    <property type="protein sequence ID" value="AQQ53296.1"/>
    <property type="molecule type" value="Genomic_DNA"/>
</dbReference>
<evidence type="ECO:0000256" key="1">
    <source>
        <dbReference type="ARBA" id="ARBA00010139"/>
    </source>
</evidence>
<evidence type="ECO:0000313" key="6">
    <source>
        <dbReference type="Proteomes" id="UP000188184"/>
    </source>
</evidence>
<dbReference type="PANTHER" id="PTHR42877">
    <property type="entry name" value="L-ORNITHINE N(5)-MONOOXYGENASE-RELATED"/>
    <property type="match status" value="1"/>
</dbReference>
<dbReference type="GO" id="GO:0004499">
    <property type="term" value="F:N,N-dimethylaniline monooxygenase activity"/>
    <property type="evidence" value="ECO:0007669"/>
    <property type="project" value="InterPro"/>
</dbReference>
<proteinExistence type="inferred from homology"/>
<dbReference type="PRINTS" id="PR00469">
    <property type="entry name" value="PNDRDTASEII"/>
</dbReference>
<accession>A0A1Q2KYT0</accession>
<evidence type="ECO:0000256" key="3">
    <source>
        <dbReference type="ARBA" id="ARBA00022827"/>
    </source>
</evidence>
<comment type="similarity">
    <text evidence="1">Belongs to the FAD-binding monooxygenase family.</text>
</comment>
<dbReference type="OrthoDB" id="9778740at2"/>
<organism evidence="5 6">
    <name type="scientific">Planococcus lenghuensis</name>
    <dbReference type="NCBI Taxonomy" id="2213202"/>
    <lineage>
        <taxon>Bacteria</taxon>
        <taxon>Bacillati</taxon>
        <taxon>Bacillota</taxon>
        <taxon>Bacilli</taxon>
        <taxon>Bacillales</taxon>
        <taxon>Caryophanaceae</taxon>
        <taxon>Planococcus</taxon>
    </lineage>
</organism>
<dbReference type="InterPro" id="IPR020946">
    <property type="entry name" value="Flavin_mOase-like"/>
</dbReference>
<keyword evidence="5" id="KW-0503">Monooxygenase</keyword>
<protein>
    <submittedName>
        <fullName evidence="5">4-hydroxyacetophenone monooxygenase</fullName>
    </submittedName>
</protein>
<dbReference type="SUPFAM" id="SSF51905">
    <property type="entry name" value="FAD/NAD(P)-binding domain"/>
    <property type="match status" value="1"/>
</dbReference>
<dbReference type="Pfam" id="PF00743">
    <property type="entry name" value="FMO-like"/>
    <property type="match status" value="1"/>
</dbReference>
<dbReference type="PANTHER" id="PTHR42877:SF4">
    <property type="entry name" value="FAD_NAD(P)-BINDING DOMAIN-CONTAINING PROTEIN-RELATED"/>
    <property type="match status" value="1"/>
</dbReference>
<gene>
    <name evidence="5" type="ORF">B0X71_09535</name>
</gene>
<name>A0A1Q2KYT0_9BACL</name>
<dbReference type="PRINTS" id="PR00368">
    <property type="entry name" value="FADPNR"/>
</dbReference>
<evidence type="ECO:0000256" key="4">
    <source>
        <dbReference type="ARBA" id="ARBA00023002"/>
    </source>
</evidence>
<dbReference type="GO" id="GO:0050661">
    <property type="term" value="F:NADP binding"/>
    <property type="evidence" value="ECO:0007669"/>
    <property type="project" value="InterPro"/>
</dbReference>
<keyword evidence="2" id="KW-0285">Flavoprotein</keyword>
<dbReference type="KEGG" id="pmar:B0X71_09535"/>
<dbReference type="Gene3D" id="3.50.50.60">
    <property type="entry name" value="FAD/NAD(P)-binding domain"/>
    <property type="match status" value="2"/>
</dbReference>